<dbReference type="GO" id="GO:0007186">
    <property type="term" value="P:G protein-coupled receptor signaling pathway"/>
    <property type="evidence" value="ECO:0007669"/>
    <property type="project" value="TreeGrafter"/>
</dbReference>
<dbReference type="AlphaFoldDB" id="A0A671TY87"/>
<keyword evidence="6" id="KW-0472">Membrane</keyword>
<keyword evidence="7" id="KW-0539">Nucleus</keyword>
<dbReference type="PANTHER" id="PTHR15593:SF2">
    <property type="entry name" value="PHOSPHOINOSITIDE 3-KINASE REGULATORY SUBUNIT 5"/>
    <property type="match status" value="1"/>
</dbReference>
<evidence type="ECO:0000256" key="8">
    <source>
        <dbReference type="ARBA" id="ARBA00040195"/>
    </source>
</evidence>
<dbReference type="Pfam" id="PF10486">
    <property type="entry name" value="PI3K_1B_p101"/>
    <property type="match status" value="1"/>
</dbReference>
<dbReference type="GO" id="GO:0005634">
    <property type="term" value="C:nucleus"/>
    <property type="evidence" value="ECO:0007669"/>
    <property type="project" value="UniProtKB-SubCell"/>
</dbReference>
<evidence type="ECO:0000256" key="5">
    <source>
        <dbReference type="ARBA" id="ARBA00022490"/>
    </source>
</evidence>
<organism evidence="10 11">
    <name type="scientific">Sparus aurata</name>
    <name type="common">Gilthead sea bream</name>
    <dbReference type="NCBI Taxonomy" id="8175"/>
    <lineage>
        <taxon>Eukaryota</taxon>
        <taxon>Metazoa</taxon>
        <taxon>Chordata</taxon>
        <taxon>Craniata</taxon>
        <taxon>Vertebrata</taxon>
        <taxon>Euteleostomi</taxon>
        <taxon>Actinopterygii</taxon>
        <taxon>Neopterygii</taxon>
        <taxon>Teleostei</taxon>
        <taxon>Neoteleostei</taxon>
        <taxon>Acanthomorphata</taxon>
        <taxon>Eupercaria</taxon>
        <taxon>Spariformes</taxon>
        <taxon>Sparidae</taxon>
        <taxon>Sparus</taxon>
    </lineage>
</organism>
<evidence type="ECO:0000256" key="6">
    <source>
        <dbReference type="ARBA" id="ARBA00023136"/>
    </source>
</evidence>
<dbReference type="GO" id="GO:0005737">
    <property type="term" value="C:cytoplasm"/>
    <property type="evidence" value="ECO:0007669"/>
    <property type="project" value="UniProtKB-SubCell"/>
</dbReference>
<evidence type="ECO:0000256" key="7">
    <source>
        <dbReference type="ARBA" id="ARBA00023242"/>
    </source>
</evidence>
<evidence type="ECO:0000256" key="3">
    <source>
        <dbReference type="ARBA" id="ARBA00004496"/>
    </source>
</evidence>
<dbReference type="Proteomes" id="UP000472265">
    <property type="component" value="Chromosome 23"/>
</dbReference>
<name>A0A671TY87_SPAAU</name>
<protein>
    <recommendedName>
        <fullName evidence="8">Phosphoinositide 3-kinase regulatory subunit 5</fullName>
    </recommendedName>
</protein>
<accession>A0A671TY87</accession>
<feature type="compositionally biased region" description="Basic residues" evidence="9">
    <location>
        <begin position="415"/>
        <end position="425"/>
    </location>
</feature>
<dbReference type="Ensembl" id="ENSSAUT00010006032.1">
    <property type="protein sequence ID" value="ENSSAUP00010005612.1"/>
    <property type="gene ID" value="ENSSAUG00010002823.1"/>
</dbReference>
<evidence type="ECO:0000256" key="9">
    <source>
        <dbReference type="SAM" id="MobiDB-lite"/>
    </source>
</evidence>
<feature type="compositionally biased region" description="Low complexity" evidence="9">
    <location>
        <begin position="361"/>
        <end position="392"/>
    </location>
</feature>
<feature type="compositionally biased region" description="Acidic residues" evidence="9">
    <location>
        <begin position="342"/>
        <end position="351"/>
    </location>
</feature>
<dbReference type="InParanoid" id="A0A671TY87"/>
<evidence type="ECO:0000256" key="2">
    <source>
        <dbReference type="ARBA" id="ARBA00004202"/>
    </source>
</evidence>
<reference evidence="10" key="3">
    <citation type="submission" date="2025-09" db="UniProtKB">
        <authorList>
            <consortium name="Ensembl"/>
        </authorList>
    </citation>
    <scope>IDENTIFICATION</scope>
</reference>
<dbReference type="GO" id="GO:0005944">
    <property type="term" value="C:phosphatidylinositol 3-kinase complex, class IB"/>
    <property type="evidence" value="ECO:0007669"/>
    <property type="project" value="InterPro"/>
</dbReference>
<dbReference type="OrthoDB" id="9932678at2759"/>
<evidence type="ECO:0000256" key="1">
    <source>
        <dbReference type="ARBA" id="ARBA00004123"/>
    </source>
</evidence>
<evidence type="ECO:0000313" key="10">
    <source>
        <dbReference type="Ensembl" id="ENSSAUP00010005612.1"/>
    </source>
</evidence>
<feature type="region of interest" description="Disordered" evidence="9">
    <location>
        <begin position="342"/>
        <end position="425"/>
    </location>
</feature>
<dbReference type="PANTHER" id="PTHR15593">
    <property type="entry name" value="PHOSPHATIDYLINOSITOL 3-KINASE REGULATORY SUBUNIT"/>
    <property type="match status" value="1"/>
</dbReference>
<dbReference type="GO" id="GO:0005886">
    <property type="term" value="C:plasma membrane"/>
    <property type="evidence" value="ECO:0007669"/>
    <property type="project" value="UniProtKB-SubCell"/>
</dbReference>
<feature type="region of interest" description="Disordered" evidence="9">
    <location>
        <begin position="568"/>
        <end position="587"/>
    </location>
</feature>
<feature type="compositionally biased region" description="Basic and acidic residues" evidence="9">
    <location>
        <begin position="400"/>
        <end position="414"/>
    </location>
</feature>
<keyword evidence="5" id="KW-0963">Cytoplasm</keyword>
<dbReference type="GO" id="GO:0046935">
    <property type="term" value="F:1-phosphatidylinositol-3-kinase regulator activity"/>
    <property type="evidence" value="ECO:0007669"/>
    <property type="project" value="InterPro"/>
</dbReference>
<evidence type="ECO:0000256" key="4">
    <source>
        <dbReference type="ARBA" id="ARBA00022475"/>
    </source>
</evidence>
<comment type="subcellular location">
    <subcellularLocation>
        <location evidence="2">Cell membrane</location>
        <topology evidence="2">Peripheral membrane protein</topology>
    </subcellularLocation>
    <subcellularLocation>
        <location evidence="3">Cytoplasm</location>
    </subcellularLocation>
    <subcellularLocation>
        <location evidence="1">Nucleus</location>
    </subcellularLocation>
</comment>
<keyword evidence="11" id="KW-1185">Reference proteome</keyword>
<dbReference type="InterPro" id="IPR019522">
    <property type="entry name" value="PIK3R5/6"/>
</dbReference>
<dbReference type="OMA" id="GTKHDLQ"/>
<evidence type="ECO:0000313" key="11">
    <source>
        <dbReference type="Proteomes" id="UP000472265"/>
    </source>
</evidence>
<keyword evidence="4" id="KW-1003">Cell membrane</keyword>
<reference evidence="10" key="2">
    <citation type="submission" date="2025-08" db="UniProtKB">
        <authorList>
            <consortium name="Ensembl"/>
        </authorList>
    </citation>
    <scope>IDENTIFICATION</scope>
</reference>
<proteinExistence type="predicted"/>
<reference evidence="10" key="1">
    <citation type="submission" date="2021-04" db="EMBL/GenBank/DDBJ databases">
        <authorList>
            <consortium name="Wellcome Sanger Institute Data Sharing"/>
        </authorList>
    </citation>
    <scope>NUCLEOTIDE SEQUENCE [LARGE SCALE GENOMIC DNA]</scope>
</reference>
<sequence length="883" mass="97774">MLMPLQKRMEKTEQSSCTEDRIQHVLERCLCNLGLDTPDKQLWNAGLCINRWCLEELVKRDPHNFLILLQKILRKTKEVLERCRYELVVPLALLFSSTLVKAPHVALDCGVLQEAYTLFHSFLSWPEPCCSASKRLLNIIQQELRAPGILFQRLVRTEQGVSPEVQCSKTITVLLVSQDEDFPPEVQAVSEQLSSTQTSDRDVAVTLILHAFQAALGTELDLQALHTALQAKRPQELEQLTEAVTSSMETAASTADLSRARQGLLHSMERLRGSLAATAPAEGCQDTGAVETFTLPFPKCHMCSWENDNFDFLNPILGCEPEPDSPPDCFVKTEIYVDDYNDTSVDEEDEVEGSKADHRISTASSSSRDSMFSSHSLSSSWSAGTTPSGSSGVESDFSEDTTHEDTEDKQDGQPKPRKKPKKKSRSLLGVERFSMLFKTPRSPSNCRRVQSMGFQGDFSKDFQRTGSQLKHSRSLGRQVRPFDALDAARDPLSPQKHVCVRRRPILSCDEGDVTEAPTLVKVVVFGGDREAGRLARAYSDLQQKESKCPRLTKTCKLQFYLVPTKRRATGSPGGAHTPTEGHIGSSTRVAAPGECNGSLMEDSTADIAQMLGSIDPWYERNVLNLLSLSSDVLCQTTCKEGDVSVSNGCAETLPLLGDLVLYYCRHADQPVLVQLYQAELTLAGGERRRDVFIHSLELGHTAGTRAVKAMGSASKRFGIDEEREAVPLTLSVAYNKVAVSGRSQWTQTDTMCTSINLCKACRKPEQLDSRIESLQLTMTEVLKRQCSKSKKGYNQHISISEVKVDKVQVVSAEEGTTFDVCLDQDEKKFIQSVTRCEVSLCCKAGSSSDWRSYKPLPGQVQPLHPSYCSLLCLPITSFSASYP</sequence>
<dbReference type="GeneTree" id="ENSGT00530000063753"/>
<gene>
    <name evidence="10" type="primary">PIK3R5</name>
</gene>